<keyword evidence="2 10" id="KW-0732">Signal</keyword>
<evidence type="ECO:0000256" key="3">
    <source>
        <dbReference type="ARBA" id="ARBA00022801"/>
    </source>
</evidence>
<dbReference type="Gene3D" id="2.40.10.10">
    <property type="entry name" value="Trypsin-like serine proteases"/>
    <property type="match status" value="2"/>
</dbReference>
<dbReference type="PROSITE" id="PS00135">
    <property type="entry name" value="TRYPSIN_SER"/>
    <property type="match status" value="1"/>
</dbReference>
<evidence type="ECO:0000256" key="7">
    <source>
        <dbReference type="ARBA" id="ARBA00024195"/>
    </source>
</evidence>
<sequence>MQISSALVGLLFVVLQVRGLLCLDLARGALMGRISGGEEAREHQFPYQVGLSIGEANDLFSWCGGSLISNQYLLTAAHCVEEAISITFYLGGVQRLSPKQLMRTNSPVVYLHPDWNSQTLDNDIALLRLPEAAVFSSAIQVIRLPGMASRHVSYDYVPATTSGWGRMNDESTFISDHLRYVVQFVESNEDCRYSFANIKPTNICMDTTGGRSTCTGDSGGPLIYHDTLQHADILIGVTSYGKKTGCTKGYPSVFTRVTAYLDWIAEFQEARTDLDVAHADRAVTQGAGHSHLSRWPNRKDHRSDSASRHEVRLDGRAPIKAVGRAQITYTFHR</sequence>
<dbReference type="SUPFAM" id="SSF50494">
    <property type="entry name" value="Trypsin-like serine proteases"/>
    <property type="match status" value="1"/>
</dbReference>
<evidence type="ECO:0000259" key="11">
    <source>
        <dbReference type="PROSITE" id="PS50240"/>
    </source>
</evidence>
<organism evidence="12 13">
    <name type="scientific">Drosophila guanche</name>
    <name type="common">Fruit fly</name>
    <dbReference type="NCBI Taxonomy" id="7266"/>
    <lineage>
        <taxon>Eukaryota</taxon>
        <taxon>Metazoa</taxon>
        <taxon>Ecdysozoa</taxon>
        <taxon>Arthropoda</taxon>
        <taxon>Hexapoda</taxon>
        <taxon>Insecta</taxon>
        <taxon>Pterygota</taxon>
        <taxon>Neoptera</taxon>
        <taxon>Endopterygota</taxon>
        <taxon>Diptera</taxon>
        <taxon>Brachycera</taxon>
        <taxon>Muscomorpha</taxon>
        <taxon>Ephydroidea</taxon>
        <taxon>Drosophilidae</taxon>
        <taxon>Drosophila</taxon>
        <taxon>Sophophora</taxon>
    </lineage>
</organism>
<dbReference type="InterPro" id="IPR001254">
    <property type="entry name" value="Trypsin_dom"/>
</dbReference>
<feature type="compositionally biased region" description="Basic and acidic residues" evidence="9">
    <location>
        <begin position="297"/>
        <end position="310"/>
    </location>
</feature>
<dbReference type="STRING" id="7266.A0A3B0KG83"/>
<evidence type="ECO:0000256" key="10">
    <source>
        <dbReference type="SAM" id="SignalP"/>
    </source>
</evidence>
<dbReference type="InterPro" id="IPR033116">
    <property type="entry name" value="TRYPSIN_SER"/>
</dbReference>
<name>A0A3B0KG83_DROGU</name>
<dbReference type="PRINTS" id="PR00722">
    <property type="entry name" value="CHYMOTRYPSIN"/>
</dbReference>
<keyword evidence="5" id="KW-0865">Zymogen</keyword>
<evidence type="ECO:0000256" key="4">
    <source>
        <dbReference type="ARBA" id="ARBA00022825"/>
    </source>
</evidence>
<dbReference type="AlphaFoldDB" id="A0A3B0KG83"/>
<dbReference type="PANTHER" id="PTHR24256">
    <property type="entry name" value="TRYPTASE-RELATED"/>
    <property type="match status" value="1"/>
</dbReference>
<feature type="chain" id="PRO_5017281091" evidence="10">
    <location>
        <begin position="20"/>
        <end position="333"/>
    </location>
</feature>
<evidence type="ECO:0000313" key="12">
    <source>
        <dbReference type="EMBL" id="SPP84746.1"/>
    </source>
</evidence>
<dbReference type="InterPro" id="IPR051487">
    <property type="entry name" value="Ser/Thr_Proteases_Immune/Dev"/>
</dbReference>
<protein>
    <submittedName>
        <fullName evidence="12">Blast:Chymotrypsin BI</fullName>
    </submittedName>
</protein>
<dbReference type="FunFam" id="2.40.10.10:FF:000068">
    <property type="entry name" value="transmembrane protease serine 2"/>
    <property type="match status" value="1"/>
</dbReference>
<evidence type="ECO:0000256" key="6">
    <source>
        <dbReference type="ARBA" id="ARBA00023157"/>
    </source>
</evidence>
<keyword evidence="4 8" id="KW-0720">Serine protease</keyword>
<dbReference type="PROSITE" id="PS50240">
    <property type="entry name" value="TRYPSIN_DOM"/>
    <property type="match status" value="1"/>
</dbReference>
<dbReference type="Pfam" id="PF00089">
    <property type="entry name" value="Trypsin"/>
    <property type="match status" value="1"/>
</dbReference>
<proteinExistence type="inferred from homology"/>
<dbReference type="GO" id="GO:0004252">
    <property type="term" value="F:serine-type endopeptidase activity"/>
    <property type="evidence" value="ECO:0007669"/>
    <property type="project" value="InterPro"/>
</dbReference>
<feature type="signal peptide" evidence="10">
    <location>
        <begin position="1"/>
        <end position="19"/>
    </location>
</feature>
<dbReference type="InterPro" id="IPR018114">
    <property type="entry name" value="TRYPSIN_HIS"/>
</dbReference>
<dbReference type="PROSITE" id="PS00134">
    <property type="entry name" value="TRYPSIN_HIS"/>
    <property type="match status" value="1"/>
</dbReference>
<dbReference type="CDD" id="cd00190">
    <property type="entry name" value="Tryp_SPc"/>
    <property type="match status" value="1"/>
</dbReference>
<feature type="domain" description="Peptidase S1" evidence="11">
    <location>
        <begin position="34"/>
        <end position="269"/>
    </location>
</feature>
<accession>A0A3B0KG83</accession>
<comment type="similarity">
    <text evidence="7">Belongs to the peptidase S1 family. CLIP subfamily.</text>
</comment>
<dbReference type="InterPro" id="IPR001314">
    <property type="entry name" value="Peptidase_S1A"/>
</dbReference>
<keyword evidence="3 8" id="KW-0378">Hydrolase</keyword>
<dbReference type="FunFam" id="2.40.10.10:FF:000025">
    <property type="entry name" value="serine proteases 1/2"/>
    <property type="match status" value="1"/>
</dbReference>
<feature type="region of interest" description="Disordered" evidence="9">
    <location>
        <begin position="285"/>
        <end position="310"/>
    </location>
</feature>
<dbReference type="InterPro" id="IPR043504">
    <property type="entry name" value="Peptidase_S1_PA_chymotrypsin"/>
</dbReference>
<dbReference type="InterPro" id="IPR009003">
    <property type="entry name" value="Peptidase_S1_PA"/>
</dbReference>
<dbReference type="GO" id="GO:0006508">
    <property type="term" value="P:proteolysis"/>
    <property type="evidence" value="ECO:0007669"/>
    <property type="project" value="UniProtKB-KW"/>
</dbReference>
<dbReference type="EMBL" id="OUUW01000009">
    <property type="protein sequence ID" value="SPP84746.1"/>
    <property type="molecule type" value="Genomic_DNA"/>
</dbReference>
<evidence type="ECO:0000256" key="5">
    <source>
        <dbReference type="ARBA" id="ARBA00023145"/>
    </source>
</evidence>
<dbReference type="Proteomes" id="UP000268350">
    <property type="component" value="Unassembled WGS sequence"/>
</dbReference>
<dbReference type="OMA" id="NEDCEYS"/>
<evidence type="ECO:0000256" key="8">
    <source>
        <dbReference type="RuleBase" id="RU363034"/>
    </source>
</evidence>
<gene>
    <name evidence="12" type="ORF">DGUA_6G014566</name>
</gene>
<reference evidence="13" key="1">
    <citation type="submission" date="2018-01" db="EMBL/GenBank/DDBJ databases">
        <authorList>
            <person name="Alioto T."/>
            <person name="Alioto T."/>
        </authorList>
    </citation>
    <scope>NUCLEOTIDE SEQUENCE [LARGE SCALE GENOMIC DNA]</scope>
</reference>
<dbReference type="OrthoDB" id="5565075at2759"/>
<evidence type="ECO:0000313" key="13">
    <source>
        <dbReference type="Proteomes" id="UP000268350"/>
    </source>
</evidence>
<evidence type="ECO:0000256" key="9">
    <source>
        <dbReference type="SAM" id="MobiDB-lite"/>
    </source>
</evidence>
<keyword evidence="1 8" id="KW-0645">Protease</keyword>
<keyword evidence="13" id="KW-1185">Reference proteome</keyword>
<evidence type="ECO:0000256" key="2">
    <source>
        <dbReference type="ARBA" id="ARBA00022729"/>
    </source>
</evidence>
<evidence type="ECO:0000256" key="1">
    <source>
        <dbReference type="ARBA" id="ARBA00022670"/>
    </source>
</evidence>
<keyword evidence="6" id="KW-1015">Disulfide bond</keyword>
<dbReference type="SMART" id="SM00020">
    <property type="entry name" value="Tryp_SPc"/>
    <property type="match status" value="1"/>
</dbReference>